<proteinExistence type="predicted"/>
<protein>
    <recommendedName>
        <fullName evidence="2">Phosphoenolpyruvate carboxykinase</fullName>
    </recommendedName>
</protein>
<dbReference type="EMBL" id="BK015068">
    <property type="protein sequence ID" value="DAD89734.1"/>
    <property type="molecule type" value="Genomic_DNA"/>
</dbReference>
<name>A0A8S5N554_9CAUD</name>
<organism evidence="1">
    <name type="scientific">Siphoviridae sp. ctWDo30</name>
    <dbReference type="NCBI Taxonomy" id="2826360"/>
    <lineage>
        <taxon>Viruses</taxon>
        <taxon>Duplodnaviria</taxon>
        <taxon>Heunggongvirae</taxon>
        <taxon>Uroviricota</taxon>
        <taxon>Caudoviricetes</taxon>
    </lineage>
</organism>
<sequence length="87" mass="10055">MDHCIFTGSTQVHRHHIFYGNKCRSLSERFGFVVPVRYDLHEGGTGSIHGSPNKGLDLQLKQMAQTYFEEHNGNRAMFRELFGKSWL</sequence>
<evidence type="ECO:0000313" key="1">
    <source>
        <dbReference type="EMBL" id="DAD89734.1"/>
    </source>
</evidence>
<accession>A0A8S5N554</accession>
<evidence type="ECO:0008006" key="2">
    <source>
        <dbReference type="Google" id="ProtNLM"/>
    </source>
</evidence>
<reference evidence="1" key="1">
    <citation type="journal article" date="2021" name="Proc. Natl. Acad. Sci. U.S.A.">
        <title>A Catalog of Tens of Thousands of Viruses from Human Metagenomes Reveals Hidden Associations with Chronic Diseases.</title>
        <authorList>
            <person name="Tisza M.J."/>
            <person name="Buck C.B."/>
        </authorList>
    </citation>
    <scope>NUCLEOTIDE SEQUENCE</scope>
    <source>
        <strain evidence="1">CtWDo30</strain>
    </source>
</reference>